<dbReference type="AlphaFoldDB" id="A0A7S0LFV1"/>
<feature type="signal peptide" evidence="1">
    <location>
        <begin position="1"/>
        <end position="20"/>
    </location>
</feature>
<gene>
    <name evidence="2" type="ORF">CPEL01642_LOCUS15013</name>
</gene>
<keyword evidence="1" id="KW-0732">Signal</keyword>
<evidence type="ECO:0000256" key="1">
    <source>
        <dbReference type="SAM" id="SignalP"/>
    </source>
</evidence>
<sequence>MLSLLQLVLVLSQKGMRAEGSTHRVLLGQALGLILADERDCTLDRTWAAVSEYALDGSTSANLLLARAFRCMLQDTFQETRLRAHALLEAALAVEITHQLDCSFGNVVGCDAGDTQAGEEQRGAAELPRSICSHPARVRSVAPSCAHV</sequence>
<organism evidence="2">
    <name type="scientific">Coccolithus braarudii</name>
    <dbReference type="NCBI Taxonomy" id="221442"/>
    <lineage>
        <taxon>Eukaryota</taxon>
        <taxon>Haptista</taxon>
        <taxon>Haptophyta</taxon>
        <taxon>Prymnesiophyceae</taxon>
        <taxon>Coccolithales</taxon>
        <taxon>Coccolithaceae</taxon>
        <taxon>Coccolithus</taxon>
    </lineage>
</organism>
<feature type="chain" id="PRO_5030700140" evidence="1">
    <location>
        <begin position="21"/>
        <end position="148"/>
    </location>
</feature>
<dbReference type="EMBL" id="HBEY01031531">
    <property type="protein sequence ID" value="CAD8611635.1"/>
    <property type="molecule type" value="Transcribed_RNA"/>
</dbReference>
<evidence type="ECO:0000313" key="2">
    <source>
        <dbReference type="EMBL" id="CAD8611635.1"/>
    </source>
</evidence>
<protein>
    <submittedName>
        <fullName evidence="2">Uncharacterized protein</fullName>
    </submittedName>
</protein>
<proteinExistence type="predicted"/>
<reference evidence="2" key="1">
    <citation type="submission" date="2021-01" db="EMBL/GenBank/DDBJ databases">
        <authorList>
            <person name="Corre E."/>
            <person name="Pelletier E."/>
            <person name="Niang G."/>
            <person name="Scheremetjew M."/>
            <person name="Finn R."/>
            <person name="Kale V."/>
            <person name="Holt S."/>
            <person name="Cochrane G."/>
            <person name="Meng A."/>
            <person name="Brown T."/>
            <person name="Cohen L."/>
        </authorList>
    </citation>
    <scope>NUCLEOTIDE SEQUENCE</scope>
    <source>
        <strain evidence="2">PLY182g</strain>
    </source>
</reference>
<accession>A0A7S0LFV1</accession>
<name>A0A7S0LFV1_9EUKA</name>